<dbReference type="EC" id="2.7.7.87" evidence="5"/>
<dbReference type="PANTHER" id="PTHR17490:SF10">
    <property type="entry name" value="THREONYLCARBAMOYL-AMP SYNTHASE"/>
    <property type="match status" value="1"/>
</dbReference>
<dbReference type="PROSITE" id="PS51163">
    <property type="entry name" value="YRDC"/>
    <property type="match status" value="1"/>
</dbReference>
<comment type="subunit">
    <text evidence="15">Interacts with RSC1A1.</text>
</comment>
<feature type="domain" description="YrdC-like" evidence="16">
    <location>
        <begin position="1"/>
        <end position="177"/>
    </location>
</feature>
<evidence type="ECO:0000256" key="7">
    <source>
        <dbReference type="ARBA" id="ARBA00022475"/>
    </source>
</evidence>
<dbReference type="FunFam" id="3.90.870.10:FF:000007">
    <property type="entry name" value="YrdC N6-threonylcarbamoyltransferase domain containing"/>
    <property type="match status" value="1"/>
</dbReference>
<evidence type="ECO:0000256" key="12">
    <source>
        <dbReference type="ARBA" id="ARBA00023136"/>
    </source>
</evidence>
<name>A0A7J7UMC5_PIPKU</name>
<organism evidence="17 18">
    <name type="scientific">Pipistrellus kuhlii</name>
    <name type="common">Kuhl's pipistrelle</name>
    <dbReference type="NCBI Taxonomy" id="59472"/>
    <lineage>
        <taxon>Eukaryota</taxon>
        <taxon>Metazoa</taxon>
        <taxon>Chordata</taxon>
        <taxon>Craniata</taxon>
        <taxon>Vertebrata</taxon>
        <taxon>Euteleostomi</taxon>
        <taxon>Mammalia</taxon>
        <taxon>Eutheria</taxon>
        <taxon>Laurasiatheria</taxon>
        <taxon>Chiroptera</taxon>
        <taxon>Yangochiroptera</taxon>
        <taxon>Vespertilionidae</taxon>
        <taxon>Pipistrellus</taxon>
    </lineage>
</organism>
<evidence type="ECO:0000256" key="5">
    <source>
        <dbReference type="ARBA" id="ARBA00012584"/>
    </source>
</evidence>
<evidence type="ECO:0000313" key="18">
    <source>
        <dbReference type="Proteomes" id="UP000558488"/>
    </source>
</evidence>
<keyword evidence="8" id="KW-0963">Cytoplasm</keyword>
<keyword evidence="7" id="KW-1003">Cell membrane</keyword>
<dbReference type="Pfam" id="PF01300">
    <property type="entry name" value="Sua5_yciO_yrdC"/>
    <property type="match status" value="1"/>
</dbReference>
<evidence type="ECO:0000256" key="8">
    <source>
        <dbReference type="ARBA" id="ARBA00022490"/>
    </source>
</evidence>
<evidence type="ECO:0000256" key="3">
    <source>
        <dbReference type="ARBA" id="ARBA00004496"/>
    </source>
</evidence>
<reference evidence="17 18" key="1">
    <citation type="journal article" date="2020" name="Nature">
        <title>Six reference-quality genomes reveal evolution of bat adaptations.</title>
        <authorList>
            <person name="Jebb D."/>
            <person name="Huang Z."/>
            <person name="Pippel M."/>
            <person name="Hughes G.M."/>
            <person name="Lavrichenko K."/>
            <person name="Devanna P."/>
            <person name="Winkler S."/>
            <person name="Jermiin L.S."/>
            <person name="Skirmuntt E.C."/>
            <person name="Katzourakis A."/>
            <person name="Burkitt-Gray L."/>
            <person name="Ray D.A."/>
            <person name="Sullivan K.A.M."/>
            <person name="Roscito J.G."/>
            <person name="Kirilenko B.M."/>
            <person name="Davalos L.M."/>
            <person name="Corthals A.P."/>
            <person name="Power M.L."/>
            <person name="Jones G."/>
            <person name="Ransome R.D."/>
            <person name="Dechmann D.K.N."/>
            <person name="Locatelli A.G."/>
            <person name="Puechmaille S.J."/>
            <person name="Fedrigo O."/>
            <person name="Jarvis E.D."/>
            <person name="Hiller M."/>
            <person name="Vernes S.C."/>
            <person name="Myers E.W."/>
            <person name="Teeling E.C."/>
        </authorList>
    </citation>
    <scope>NUCLEOTIDE SEQUENCE [LARGE SCALE GENOMIC DNA]</scope>
    <source>
        <strain evidence="17">MPipKuh1</strain>
        <tissue evidence="17">Flight muscle</tissue>
    </source>
</reference>
<dbReference type="PANTHER" id="PTHR17490">
    <property type="entry name" value="SUA5"/>
    <property type="match status" value="1"/>
</dbReference>
<evidence type="ECO:0000256" key="6">
    <source>
        <dbReference type="ARBA" id="ARBA00015492"/>
    </source>
</evidence>
<dbReference type="InterPro" id="IPR017945">
    <property type="entry name" value="DHBP_synth_RibB-like_a/b_dom"/>
</dbReference>
<dbReference type="GO" id="GO:0005886">
    <property type="term" value="C:plasma membrane"/>
    <property type="evidence" value="ECO:0007669"/>
    <property type="project" value="UniProtKB-SubCell"/>
</dbReference>
<dbReference type="SUPFAM" id="SSF55821">
    <property type="entry name" value="YrdC/RibB"/>
    <property type="match status" value="1"/>
</dbReference>
<comment type="subcellular location">
    <subcellularLocation>
        <location evidence="2">Cell membrane</location>
        <topology evidence="2">Peripheral membrane protein</topology>
    </subcellularLocation>
    <subcellularLocation>
        <location evidence="3">Cytoplasm</location>
    </subcellularLocation>
    <subcellularLocation>
        <location evidence="1">Mitochondrion</location>
    </subcellularLocation>
</comment>
<evidence type="ECO:0000256" key="11">
    <source>
        <dbReference type="ARBA" id="ARBA00023128"/>
    </source>
</evidence>
<dbReference type="EMBL" id="JACAGB010000019">
    <property type="protein sequence ID" value="KAF6313906.1"/>
    <property type="molecule type" value="Genomic_DNA"/>
</dbReference>
<evidence type="ECO:0000259" key="16">
    <source>
        <dbReference type="PROSITE" id="PS51163"/>
    </source>
</evidence>
<dbReference type="GO" id="GO:0003725">
    <property type="term" value="F:double-stranded RNA binding"/>
    <property type="evidence" value="ECO:0007669"/>
    <property type="project" value="InterPro"/>
</dbReference>
<comment type="similarity">
    <text evidence="4">Belongs to the SUA5 family.</text>
</comment>
<keyword evidence="9" id="KW-0808">Transferase</keyword>
<dbReference type="Gene3D" id="3.90.870.10">
    <property type="entry name" value="DHBP synthase"/>
    <property type="match status" value="1"/>
</dbReference>
<comment type="catalytic activity">
    <reaction evidence="13">
        <text>L-threonine + hydrogencarbonate + ATP = L-threonylcarbamoyladenylate + diphosphate + H2O</text>
        <dbReference type="Rhea" id="RHEA:36407"/>
        <dbReference type="ChEBI" id="CHEBI:15377"/>
        <dbReference type="ChEBI" id="CHEBI:17544"/>
        <dbReference type="ChEBI" id="CHEBI:30616"/>
        <dbReference type="ChEBI" id="CHEBI:33019"/>
        <dbReference type="ChEBI" id="CHEBI:57926"/>
        <dbReference type="ChEBI" id="CHEBI:73682"/>
        <dbReference type="EC" id="2.7.7.87"/>
    </reaction>
</comment>
<evidence type="ECO:0000256" key="14">
    <source>
        <dbReference type="ARBA" id="ARBA00058524"/>
    </source>
</evidence>
<dbReference type="InterPro" id="IPR006070">
    <property type="entry name" value="Sua5-like_dom"/>
</dbReference>
<comment type="caution">
    <text evidence="17">The sequence shown here is derived from an EMBL/GenBank/DDBJ whole genome shotgun (WGS) entry which is preliminary data.</text>
</comment>
<keyword evidence="11" id="KW-0496">Mitochondrion</keyword>
<dbReference type="GO" id="GO:0005739">
    <property type="term" value="C:mitochondrion"/>
    <property type="evidence" value="ECO:0007669"/>
    <property type="project" value="UniProtKB-SubCell"/>
</dbReference>
<proteinExistence type="inferred from homology"/>
<dbReference type="AlphaFoldDB" id="A0A7J7UMC5"/>
<comment type="function">
    <text evidence="14">Cytoplasmic and mitochondrial threonylcarbamoyl-AMP synthase required for the formation of a threonylcarbamoyl group on adenosine at position 37 (t(6)A37) in tRNAs that read codons beginning with adenine. Catalyzes the conversion of L-threonine, HCO(3)(-)/CO(2) and ATP to give threonylcarbamoyl-AMP (TC-AMP) as the acyladenylate intermediate, with the release of diphosphate. Participates in t(6)A37 formation in cytoplasmic and mitochondrial tRNAs. May regulate the activity of some transporters.</text>
</comment>
<dbReference type="Proteomes" id="UP000558488">
    <property type="component" value="Unassembled WGS sequence"/>
</dbReference>
<gene>
    <name evidence="17" type="ORF">mPipKuh1_008759</name>
</gene>
<evidence type="ECO:0000313" key="17">
    <source>
        <dbReference type="EMBL" id="KAF6313906.1"/>
    </source>
</evidence>
<evidence type="ECO:0000256" key="9">
    <source>
        <dbReference type="ARBA" id="ARBA00022679"/>
    </source>
</evidence>
<dbReference type="GO" id="GO:0061710">
    <property type="term" value="F:L-threonylcarbamoyladenylate synthase"/>
    <property type="evidence" value="ECO:0007669"/>
    <property type="project" value="UniProtKB-EC"/>
</dbReference>
<sequence>MAKQHSGSLVVIPTDTLYGLACLVRSSMVLDAVYHLKGCSEAKLLAVCLGHVVDVYRCCHVKIPEGLLKDLLPGPVTLVTERLEELSKDLNPFTSPVGIWIPDHALMQDLAQMFGEPLALTSANFSSQPTSLNVEEFQDLWPPLSLVIDGGPMGMARAPSVASAQLWLTCLCLENLVSFLQAVPWKTLWLSSKGNMGCSLTGILLRLGRQEDPGTDARSYMSFYWWMPRPHLQRPLGHSITSLTFKAVCIYEHCNQAPE</sequence>
<keyword evidence="18" id="KW-1185">Reference proteome</keyword>
<evidence type="ECO:0000256" key="10">
    <source>
        <dbReference type="ARBA" id="ARBA00022946"/>
    </source>
</evidence>
<accession>A0A7J7UMC5</accession>
<evidence type="ECO:0000256" key="1">
    <source>
        <dbReference type="ARBA" id="ARBA00004173"/>
    </source>
</evidence>
<keyword evidence="12" id="KW-0472">Membrane</keyword>
<dbReference type="InterPro" id="IPR050156">
    <property type="entry name" value="TC-AMP_synthase_SUA5"/>
</dbReference>
<keyword evidence="10" id="KW-0809">Transit peptide</keyword>
<evidence type="ECO:0000256" key="2">
    <source>
        <dbReference type="ARBA" id="ARBA00004202"/>
    </source>
</evidence>
<evidence type="ECO:0000256" key="15">
    <source>
        <dbReference type="ARBA" id="ARBA00063146"/>
    </source>
</evidence>
<evidence type="ECO:0000256" key="13">
    <source>
        <dbReference type="ARBA" id="ARBA00048366"/>
    </source>
</evidence>
<protein>
    <recommendedName>
        <fullName evidence="6">Threonylcarbamoyl-AMP synthase</fullName>
        <ecNumber evidence="5">2.7.7.87</ecNumber>
    </recommendedName>
</protein>
<dbReference type="GO" id="GO:0000049">
    <property type="term" value="F:tRNA binding"/>
    <property type="evidence" value="ECO:0007669"/>
    <property type="project" value="TreeGrafter"/>
</dbReference>
<dbReference type="GO" id="GO:0006450">
    <property type="term" value="P:regulation of translational fidelity"/>
    <property type="evidence" value="ECO:0007669"/>
    <property type="project" value="TreeGrafter"/>
</dbReference>
<evidence type="ECO:0000256" key="4">
    <source>
        <dbReference type="ARBA" id="ARBA00007663"/>
    </source>
</evidence>